<feature type="region of interest" description="Disordered" evidence="1">
    <location>
        <begin position="212"/>
        <end position="260"/>
    </location>
</feature>
<proteinExistence type="predicted"/>
<dbReference type="EMBL" id="AQGS01000014">
    <property type="protein sequence ID" value="EPS45486.1"/>
    <property type="molecule type" value="Genomic_DNA"/>
</dbReference>
<evidence type="ECO:0000256" key="2">
    <source>
        <dbReference type="SAM" id="Phobius"/>
    </source>
</evidence>
<feature type="region of interest" description="Disordered" evidence="1">
    <location>
        <begin position="1"/>
        <end position="49"/>
    </location>
</feature>
<keyword evidence="2" id="KW-0472">Membrane</keyword>
<reference evidence="3 4" key="1">
    <citation type="journal article" date="2013" name="PLoS Genet.">
        <title>Genomic mechanisms accounting for the adaptation to parasitism in nematode-trapping fungi.</title>
        <authorList>
            <person name="Meerupati T."/>
            <person name="Andersson K.M."/>
            <person name="Friman E."/>
            <person name="Kumar D."/>
            <person name="Tunlid A."/>
            <person name="Ahren D."/>
        </authorList>
    </citation>
    <scope>NUCLEOTIDE SEQUENCE [LARGE SCALE GENOMIC DNA]</scope>
    <source>
        <strain evidence="3 4">CBS 200.50</strain>
    </source>
</reference>
<dbReference type="OrthoDB" id="5418363at2759"/>
<comment type="caution">
    <text evidence="3">The sequence shown here is derived from an EMBL/GenBank/DDBJ whole genome shotgun (WGS) entry which is preliminary data.</text>
</comment>
<evidence type="ECO:0000313" key="3">
    <source>
        <dbReference type="EMBL" id="EPS45486.1"/>
    </source>
</evidence>
<dbReference type="AlphaFoldDB" id="S8AWW4"/>
<gene>
    <name evidence="3" type="ORF">H072_507</name>
</gene>
<name>S8AWW4_DACHA</name>
<dbReference type="Proteomes" id="UP000015100">
    <property type="component" value="Unassembled WGS sequence"/>
</dbReference>
<feature type="compositionally biased region" description="Polar residues" evidence="1">
    <location>
        <begin position="17"/>
        <end position="26"/>
    </location>
</feature>
<reference evidence="4" key="2">
    <citation type="submission" date="2013-04" db="EMBL/GenBank/DDBJ databases">
        <title>Genomic mechanisms accounting for the adaptation to parasitism in nematode-trapping fungi.</title>
        <authorList>
            <person name="Ahren D.G."/>
        </authorList>
    </citation>
    <scope>NUCLEOTIDE SEQUENCE [LARGE SCALE GENOMIC DNA]</scope>
    <source>
        <strain evidence="4">CBS 200.50</strain>
    </source>
</reference>
<feature type="compositionally biased region" description="Pro residues" evidence="1">
    <location>
        <begin position="31"/>
        <end position="49"/>
    </location>
</feature>
<keyword evidence="2" id="KW-0812">Transmembrane</keyword>
<evidence type="ECO:0000256" key="1">
    <source>
        <dbReference type="SAM" id="MobiDB-lite"/>
    </source>
</evidence>
<dbReference type="HOGENOM" id="CLU_1069650_0_0_1"/>
<keyword evidence="4" id="KW-1185">Reference proteome</keyword>
<evidence type="ECO:0000313" key="4">
    <source>
        <dbReference type="Proteomes" id="UP000015100"/>
    </source>
</evidence>
<sequence length="260" mass="27675">MPPYAGAGATPLYPIGGSQSNQPHTQTTPGPSVPAGPTPPYMSPTGPQTPVPVYAPHIQTESPELVARCELAAVNSQLHNQTTILNHRLNEPGEINVETIEQLQEDIRRLETHRDTLTQRLQDLQDPNSYAFAQANTPLMYAHGPAVESGLNRLGWNQIVALAATNQAKAFGHPDAKKREPFLKSRACKCLYIVVIAGAILIASVIFASKHHTSSKTTPTPTPTPTLTSATTSSMATSTSMSTTSSTSTSASPTTTSTRL</sequence>
<protein>
    <submittedName>
        <fullName evidence="3">Uncharacterized protein</fullName>
    </submittedName>
</protein>
<feature type="transmembrane region" description="Helical" evidence="2">
    <location>
        <begin position="191"/>
        <end position="208"/>
    </location>
</feature>
<feature type="compositionally biased region" description="Low complexity" evidence="1">
    <location>
        <begin position="215"/>
        <end position="260"/>
    </location>
</feature>
<keyword evidence="2" id="KW-1133">Transmembrane helix</keyword>
<accession>S8AWW4</accession>
<organism evidence="3 4">
    <name type="scientific">Dactylellina haptotyla (strain CBS 200.50)</name>
    <name type="common">Nematode-trapping fungus</name>
    <name type="synonym">Monacrosporium haptotylum</name>
    <dbReference type="NCBI Taxonomy" id="1284197"/>
    <lineage>
        <taxon>Eukaryota</taxon>
        <taxon>Fungi</taxon>
        <taxon>Dikarya</taxon>
        <taxon>Ascomycota</taxon>
        <taxon>Pezizomycotina</taxon>
        <taxon>Orbiliomycetes</taxon>
        <taxon>Orbiliales</taxon>
        <taxon>Orbiliaceae</taxon>
        <taxon>Dactylellina</taxon>
    </lineage>
</organism>